<name>A0ABS6JCX1_9BACI</name>
<dbReference type="Proteomes" id="UP000784880">
    <property type="component" value="Unassembled WGS sequence"/>
</dbReference>
<dbReference type="EMBL" id="JAHQCS010000045">
    <property type="protein sequence ID" value="MBU9710707.1"/>
    <property type="molecule type" value="Genomic_DNA"/>
</dbReference>
<dbReference type="PANTHER" id="PTHR39158:SF1">
    <property type="entry name" value="DNAJ HOMOLOG SUBFAMILY C MEMBER 28"/>
    <property type="match status" value="1"/>
</dbReference>
<accession>A0ABS6JCX1</accession>
<evidence type="ECO:0000313" key="2">
    <source>
        <dbReference type="EMBL" id="MBU9710707.1"/>
    </source>
</evidence>
<gene>
    <name evidence="2" type="ORF">KS419_02980</name>
</gene>
<protein>
    <submittedName>
        <fullName evidence="2">DUF1992 domain-containing protein</fullName>
    </submittedName>
</protein>
<proteinExistence type="predicted"/>
<dbReference type="Pfam" id="PF09350">
    <property type="entry name" value="DJC28_CD"/>
    <property type="match status" value="1"/>
</dbReference>
<dbReference type="PANTHER" id="PTHR39158">
    <property type="entry name" value="OS08G0560600 PROTEIN"/>
    <property type="match status" value="1"/>
</dbReference>
<evidence type="ECO:0000313" key="3">
    <source>
        <dbReference type="Proteomes" id="UP000784880"/>
    </source>
</evidence>
<feature type="domain" description="DnaJ homologue subfamily C member 28 conserved" evidence="1">
    <location>
        <begin position="18"/>
        <end position="68"/>
    </location>
</feature>
<sequence>MRDSSSRDLMGDIYKEYEKRGGFDNLAGKGKPLSQETLKSDPLNSVLKNANYLPEWIKAQHKVREAILQLLKKIENGTVSDKEKKDGMKDINQLIKKYNRLCPAMLQKAPASLETLEKDKNKWL</sequence>
<dbReference type="RefSeq" id="WP_217064603.1">
    <property type="nucleotide sequence ID" value="NZ_JAHQCS010000045.1"/>
</dbReference>
<comment type="caution">
    <text evidence="2">The sequence shown here is derived from an EMBL/GenBank/DDBJ whole genome shotgun (WGS) entry which is preliminary data.</text>
</comment>
<evidence type="ECO:0000259" key="1">
    <source>
        <dbReference type="Pfam" id="PF09350"/>
    </source>
</evidence>
<reference evidence="2 3" key="1">
    <citation type="submission" date="2021-06" db="EMBL/GenBank/DDBJ databases">
        <title>Bacillus sp. RD4P76, an endophyte from a halophyte.</title>
        <authorList>
            <person name="Sun J.-Q."/>
        </authorList>
    </citation>
    <scope>NUCLEOTIDE SEQUENCE [LARGE SCALE GENOMIC DNA]</scope>
    <source>
        <strain evidence="2 3">CGMCC 1.15917</strain>
    </source>
</reference>
<dbReference type="InterPro" id="IPR052573">
    <property type="entry name" value="DnaJ_C_subfamily_28"/>
</dbReference>
<organism evidence="2 3">
    <name type="scientific">Evansella tamaricis</name>
    <dbReference type="NCBI Taxonomy" id="2069301"/>
    <lineage>
        <taxon>Bacteria</taxon>
        <taxon>Bacillati</taxon>
        <taxon>Bacillota</taxon>
        <taxon>Bacilli</taxon>
        <taxon>Bacillales</taxon>
        <taxon>Bacillaceae</taxon>
        <taxon>Evansella</taxon>
    </lineage>
</organism>
<keyword evidence="3" id="KW-1185">Reference proteome</keyword>
<dbReference type="InterPro" id="IPR018961">
    <property type="entry name" value="DnaJ_homolog_subfam-C_membr-28"/>
</dbReference>